<dbReference type="GO" id="GO:0005739">
    <property type="term" value="C:mitochondrion"/>
    <property type="evidence" value="ECO:0007669"/>
    <property type="project" value="TreeGrafter"/>
</dbReference>
<dbReference type="AlphaFoldDB" id="T1JNM6"/>
<dbReference type="PANTHER" id="PTHR31340">
    <property type="entry name" value="MITOCHONDRIAL GENOME MAINTENANCE EXONUCLEASE 1"/>
    <property type="match status" value="1"/>
</dbReference>
<dbReference type="HOGENOM" id="CLU_864134_0_0_1"/>
<dbReference type="GO" id="GO:0006264">
    <property type="term" value="P:mitochondrial DNA replication"/>
    <property type="evidence" value="ECO:0007669"/>
    <property type="project" value="TreeGrafter"/>
</dbReference>
<evidence type="ECO:0000313" key="2">
    <source>
        <dbReference type="Proteomes" id="UP000014500"/>
    </source>
</evidence>
<dbReference type="PhylomeDB" id="T1JNM6"/>
<dbReference type="EMBL" id="JH432074">
    <property type="status" value="NOT_ANNOTATED_CDS"/>
    <property type="molecule type" value="Genomic_DNA"/>
</dbReference>
<name>T1JNM6_STRMM</name>
<reference evidence="1" key="2">
    <citation type="submission" date="2015-02" db="UniProtKB">
        <authorList>
            <consortium name="EnsemblMetazoa"/>
        </authorList>
    </citation>
    <scope>IDENTIFICATION</scope>
</reference>
<protein>
    <submittedName>
        <fullName evidence="1">Uncharacterized protein</fullName>
    </submittedName>
</protein>
<reference evidence="2" key="1">
    <citation type="submission" date="2011-05" db="EMBL/GenBank/DDBJ databases">
        <authorList>
            <person name="Richards S.R."/>
            <person name="Qu J."/>
            <person name="Jiang H."/>
            <person name="Jhangiani S.N."/>
            <person name="Agravi P."/>
            <person name="Goodspeed R."/>
            <person name="Gross S."/>
            <person name="Mandapat C."/>
            <person name="Jackson L."/>
            <person name="Mathew T."/>
            <person name="Pu L."/>
            <person name="Thornton R."/>
            <person name="Saada N."/>
            <person name="Wilczek-Boney K.B."/>
            <person name="Lee S."/>
            <person name="Kovar C."/>
            <person name="Wu Y."/>
            <person name="Scherer S.E."/>
            <person name="Worley K.C."/>
            <person name="Muzny D.M."/>
            <person name="Gibbs R."/>
        </authorList>
    </citation>
    <scope>NUCLEOTIDE SEQUENCE</scope>
    <source>
        <strain evidence="2">Brora</strain>
    </source>
</reference>
<evidence type="ECO:0000313" key="1">
    <source>
        <dbReference type="EnsemblMetazoa" id="SMAR015455-PA"/>
    </source>
</evidence>
<dbReference type="PANTHER" id="PTHR31340:SF3">
    <property type="entry name" value="MITOCHONDRIAL GENOME MAINTENANCE EXONUCLEASE 1"/>
    <property type="match status" value="1"/>
</dbReference>
<dbReference type="STRING" id="126957.T1JNM6"/>
<dbReference type="EnsemblMetazoa" id="SMAR015455-RA">
    <property type="protein sequence ID" value="SMAR015455-PA"/>
    <property type="gene ID" value="SMAR015455"/>
</dbReference>
<accession>T1JNM6</accession>
<dbReference type="Proteomes" id="UP000014500">
    <property type="component" value="Unassembled WGS sequence"/>
</dbReference>
<organism evidence="1 2">
    <name type="scientific">Strigamia maritima</name>
    <name type="common">European centipede</name>
    <name type="synonym">Geophilus maritimus</name>
    <dbReference type="NCBI Taxonomy" id="126957"/>
    <lineage>
        <taxon>Eukaryota</taxon>
        <taxon>Metazoa</taxon>
        <taxon>Ecdysozoa</taxon>
        <taxon>Arthropoda</taxon>
        <taxon>Myriapoda</taxon>
        <taxon>Chilopoda</taxon>
        <taxon>Pleurostigmophora</taxon>
        <taxon>Geophilomorpha</taxon>
        <taxon>Linotaeniidae</taxon>
        <taxon>Strigamia</taxon>
    </lineage>
</organism>
<sequence length="322" mass="37115">MAASTCCKLAHSEKKSRFQVIPVSRENKRAEVAVALKRYNWENLYLFGPVLPRVGVNLFGENKEFAGRYKNHQMPEVKLGNERHSTVNLSNLRVNVEQIFNELNENITSNTQLLYPFTANSFGNEQYLKTKSTELLKKATECDKQIENLPTVSNLYQIELAIRKYINPSKNDIRLPDSMISYWNSMLPFLYSLSDVHVNQEITHPYLHYSGKTDCIAVWQNHLVLIELLLPYNESSIMRNLKDAPLRAAAYAGAVNADSTNSFEIKEILLVIPSADKSLAHVLNIETDKMLAYWNLWLERLKLYWEIRCEMPAANYTNVSYK</sequence>
<proteinExistence type="predicted"/>
<dbReference type="GO" id="GO:0008297">
    <property type="term" value="F:single-stranded DNA exodeoxyribonuclease activity"/>
    <property type="evidence" value="ECO:0007669"/>
    <property type="project" value="TreeGrafter"/>
</dbReference>
<keyword evidence="2" id="KW-1185">Reference proteome</keyword>